<evidence type="ECO:0000256" key="9">
    <source>
        <dbReference type="ARBA" id="ARBA00023176"/>
    </source>
</evidence>
<dbReference type="SUPFAM" id="SSF63825">
    <property type="entry name" value="YWTD domain"/>
    <property type="match status" value="4"/>
</dbReference>
<dbReference type="SUPFAM" id="SSF57196">
    <property type="entry name" value="EGF/Laminin"/>
    <property type="match status" value="1"/>
</dbReference>
<dbReference type="InterPro" id="IPR000033">
    <property type="entry name" value="LDLR_classB_rpt"/>
</dbReference>
<feature type="domain" description="EGF-like" evidence="14">
    <location>
        <begin position="240"/>
        <end position="278"/>
    </location>
</feature>
<keyword evidence="9" id="KW-0168">Coated pit</keyword>
<dbReference type="InterPro" id="IPR056588">
    <property type="entry name" value="EGF_LRP2"/>
</dbReference>
<dbReference type="Pfam" id="PF00058">
    <property type="entry name" value="Ldl_recept_b"/>
    <property type="match status" value="6"/>
</dbReference>
<sequence length="1299" mass="145524">RVNIRPPLMSPVITGLSIVTVDFDSVTSKIYWADTKEKKIWSAYQNGTGKQAVFSSGLMVTESIAVDWVGRNLYWTDSVMENIEVSTLDGRYRKVLMSRNITNPRGLVLDPRNHTNLMFWSDWGQNPRIEQASMDGTMRKVIVSTKIYWPNGLALDYTTQRVYFADIERGTMDGASRVTVVSSLSHPWGLTIYQNYLYYTDLDYEIWYKFLFSSQIWASSNAGLRHPVFSTSDSAGTTNACSSNNGGCPHLCLPKPDNKKTCACTTGFHPSPDGSSCQEYESFAVVSTRSYIRGFHFKPVFILYTSYVIHDKVDAHIKSGYVYWTENSTYSTYKGIFKARTDGGHYTRVLPSGVGVRGIQGLAVDWIANNLYFTNAHKTETYLEVMAINTTFRMILIKSSEDQPRDVAVSPKLRYLFWTDAGQTPKIERALLDGTNRTVLASESLASPRGLTVDYSNNFLYWTDDVLDMISRMAIDGTERQIIRYGSRYPSPMGLAILGNYILWCSSNLAWVHKNRFSVIRDNLDELMDVTIFDAHVQPTSANLVGFNPCHEDNGRCQQLCFAIPDKQGPKCACAHGTLLGNGVSCGYEPDEFLVFSTGYTLNSQRLDPTDHSLPYPTVTLGNGVMALSLFTFIISFFSFVTLFNFKSSKCCLDLDNPEGLAFDWINKRLYFTDNFKRNVQSIGVDGGNRSIIAPANWPKGIVVDPCYGYLYWTDWGSPAKIERATLGGSFRTVIISTGLTSPNGLETDYAIERSTLTGENREVIMQGLSYPFGITVYKQDIFWTDWTERGVFRASKNDGSGFTVLAQNLEYLPKDIHVHAESKQEICSSFCQQFNGGCSHVCVSGKSRLFDAQKGTKSHLKLCNRQQEKDILQGLTNVVALEFDHYEKRLYWLDVGAGKIERMRFDGSDRETLVSNDIGGAEGLACFCLPVFSCSHSFASTFPHPSFLHSCPLLPRWLYWTDWGDAAYIGRAGMDGTNISAIITTKLEWPNALTIDYTNNKIFFADSHLNFLDFADMDGQNRHRAIAGSLPHVFAVSLFEDWVYWTDWNTHTVEKAHKYTGEERTVMGNNTHRPYDIHVYHPYRQPRSENPCSSHDLTCSHLCLIAPGGQRATCECPDHFIGVAVGFKIQCVADCSSTQFRCGDNEKSVCVPIWWKCDGQSDCGDGSDEPQTCPPRYCSAGLFQCQDGNCTYPGFLCDGHQNCPDGSDEDATCKPGEFTCANGRCVPSMYVCDAQDDCGDGSDEPYEVCSECYFAQSIPPPPLPSASNYCLSGSVSTHPPSLFLTLLSPCRLYFRSYY</sequence>
<dbReference type="GO" id="GO:0060070">
    <property type="term" value="P:canonical Wnt signaling pathway"/>
    <property type="evidence" value="ECO:0007669"/>
    <property type="project" value="TreeGrafter"/>
</dbReference>
<dbReference type="PRINTS" id="PR00261">
    <property type="entry name" value="LDLRECEPTOR"/>
</dbReference>
<evidence type="ECO:0000256" key="11">
    <source>
        <dbReference type="ARBA" id="ARBA00037878"/>
    </source>
</evidence>
<protein>
    <recommendedName>
        <fullName evidence="14">EGF-like domain-containing protein</fullName>
    </recommendedName>
</protein>
<keyword evidence="7 12" id="KW-1015">Disulfide bond</keyword>
<evidence type="ECO:0000256" key="12">
    <source>
        <dbReference type="PROSITE-ProRule" id="PRU00124"/>
    </source>
</evidence>
<reference evidence="15" key="3">
    <citation type="submission" date="2025-08" db="UniProtKB">
        <authorList>
            <consortium name="Ensembl"/>
        </authorList>
    </citation>
    <scope>IDENTIFICATION</scope>
</reference>
<feature type="domain" description="EGF-like" evidence="14">
    <location>
        <begin position="1178"/>
        <end position="1215"/>
    </location>
</feature>
<dbReference type="Pfam" id="PF00057">
    <property type="entry name" value="Ldl_recept_a"/>
    <property type="match status" value="2"/>
</dbReference>
<keyword evidence="10" id="KW-0325">Glycoprotein</keyword>
<keyword evidence="16" id="KW-1185">Reference proteome</keyword>
<dbReference type="FunFam" id="4.10.400.10:FF:000108">
    <property type="entry name" value="Low-density lipoprotein receptor-related protein 2"/>
    <property type="match status" value="1"/>
</dbReference>
<evidence type="ECO:0000256" key="13">
    <source>
        <dbReference type="PROSITE-ProRule" id="PRU00461"/>
    </source>
</evidence>
<dbReference type="GeneTree" id="ENSGT00940000165769"/>
<feature type="repeat" description="LDL-receptor class B" evidence="13">
    <location>
        <begin position="889"/>
        <end position="931"/>
    </location>
</feature>
<dbReference type="PROSITE" id="PS50068">
    <property type="entry name" value="LDLRA_2"/>
    <property type="match status" value="3"/>
</dbReference>
<feature type="repeat" description="LDL-receptor class B" evidence="13">
    <location>
        <begin position="28"/>
        <end position="70"/>
    </location>
</feature>
<dbReference type="GO" id="GO:0006897">
    <property type="term" value="P:endocytosis"/>
    <property type="evidence" value="ECO:0007669"/>
    <property type="project" value="UniProtKB-KW"/>
</dbReference>
<proteinExistence type="predicted"/>
<dbReference type="Ensembl" id="ENSACLT00000017528.2">
    <property type="protein sequence ID" value="ENSACLP00000017114.2"/>
    <property type="gene ID" value="ENSACLG00000011646.2"/>
</dbReference>
<dbReference type="PANTHER" id="PTHR46513">
    <property type="entry name" value="VITELLOGENIN RECEPTOR-LIKE PROTEIN-RELATED-RELATED"/>
    <property type="match status" value="1"/>
</dbReference>
<feature type="domain" description="EGF-like" evidence="14">
    <location>
        <begin position="1092"/>
        <end position="1133"/>
    </location>
</feature>
<reference evidence="15 16" key="1">
    <citation type="submission" date="2018-05" db="EMBL/GenBank/DDBJ databases">
        <authorList>
            <person name="Datahose"/>
        </authorList>
    </citation>
    <scope>NUCLEOTIDE SEQUENCE</scope>
</reference>
<feature type="repeat" description="LDL-receptor class B" evidence="13">
    <location>
        <begin position="71"/>
        <end position="113"/>
    </location>
</feature>
<dbReference type="CDD" id="cd00112">
    <property type="entry name" value="LDLa"/>
    <property type="match status" value="3"/>
</dbReference>
<dbReference type="SMART" id="SM00192">
    <property type="entry name" value="LDLa"/>
    <property type="match status" value="3"/>
</dbReference>
<dbReference type="Pfam" id="PF14670">
    <property type="entry name" value="FXa_inhibition"/>
    <property type="match status" value="1"/>
</dbReference>
<dbReference type="FunFam" id="4.10.400.10:FF:000011">
    <property type="entry name" value="Low-density lipoprotein receptor-related protein 1"/>
    <property type="match status" value="1"/>
</dbReference>
<dbReference type="SUPFAM" id="SSF57424">
    <property type="entry name" value="LDL receptor-like module"/>
    <property type="match status" value="3"/>
</dbReference>
<evidence type="ECO:0000256" key="4">
    <source>
        <dbReference type="ARBA" id="ARBA00022729"/>
    </source>
</evidence>
<dbReference type="InterPro" id="IPR036055">
    <property type="entry name" value="LDL_receptor-like_sf"/>
</dbReference>
<evidence type="ECO:0000256" key="3">
    <source>
        <dbReference type="ARBA" id="ARBA00022583"/>
    </source>
</evidence>
<dbReference type="PROSITE" id="PS51120">
    <property type="entry name" value="LDLRB"/>
    <property type="match status" value="8"/>
</dbReference>
<feature type="repeat" description="LDL-receptor class B" evidence="13">
    <location>
        <begin position="709"/>
        <end position="752"/>
    </location>
</feature>
<evidence type="ECO:0000256" key="5">
    <source>
        <dbReference type="ARBA" id="ARBA00022737"/>
    </source>
</evidence>
<reference evidence="15" key="4">
    <citation type="submission" date="2025-09" db="UniProtKB">
        <authorList>
            <consortium name="Ensembl"/>
        </authorList>
    </citation>
    <scope>IDENTIFICATION</scope>
</reference>
<dbReference type="SMART" id="SM00135">
    <property type="entry name" value="LY"/>
    <property type="match status" value="14"/>
</dbReference>
<feature type="repeat" description="LDL-receptor class B" evidence="13">
    <location>
        <begin position="414"/>
        <end position="457"/>
    </location>
</feature>
<feature type="repeat" description="LDL-receptor class B" evidence="13">
    <location>
        <begin position="116"/>
        <end position="159"/>
    </location>
</feature>
<feature type="disulfide bond" evidence="12">
    <location>
        <begin position="1179"/>
        <end position="1191"/>
    </location>
</feature>
<dbReference type="SMART" id="SM00181">
    <property type="entry name" value="EGF"/>
    <property type="match status" value="4"/>
</dbReference>
<dbReference type="InterPro" id="IPR002172">
    <property type="entry name" value="LDrepeatLR_classA_rpt"/>
</dbReference>
<evidence type="ECO:0000256" key="6">
    <source>
        <dbReference type="ARBA" id="ARBA00023136"/>
    </source>
</evidence>
<dbReference type="GO" id="GO:0042813">
    <property type="term" value="F:Wnt receptor activity"/>
    <property type="evidence" value="ECO:0007669"/>
    <property type="project" value="TreeGrafter"/>
</dbReference>
<name>A0A3P8PJI2_ASTCA</name>
<dbReference type="STRING" id="8154.ENSACLP00000017114"/>
<keyword evidence="4" id="KW-0732">Signal</keyword>
<feature type="disulfide bond" evidence="12">
    <location>
        <begin position="1221"/>
        <end position="1239"/>
    </location>
</feature>
<dbReference type="Pfam" id="PF24468">
    <property type="entry name" value="EGF_LRP2"/>
    <property type="match status" value="1"/>
</dbReference>
<evidence type="ECO:0000256" key="1">
    <source>
        <dbReference type="ARBA" id="ARBA00004479"/>
    </source>
</evidence>
<comment type="subcellular location">
    <subcellularLocation>
        <location evidence="11">Membrane</location>
        <location evidence="11">Coated pit</location>
    </subcellularLocation>
    <subcellularLocation>
        <location evidence="1">Membrane</location>
        <topology evidence="1">Single-pass type I membrane protein</topology>
    </subcellularLocation>
</comment>
<evidence type="ECO:0000256" key="8">
    <source>
        <dbReference type="ARBA" id="ARBA00023170"/>
    </source>
</evidence>
<keyword evidence="8" id="KW-0675">Receptor</keyword>
<evidence type="ECO:0000256" key="2">
    <source>
        <dbReference type="ARBA" id="ARBA00022536"/>
    </source>
</evidence>
<dbReference type="GO" id="GO:0005905">
    <property type="term" value="C:clathrin-coated pit"/>
    <property type="evidence" value="ECO:0007669"/>
    <property type="project" value="UniProtKB-KW"/>
</dbReference>
<dbReference type="InterPro" id="IPR023415">
    <property type="entry name" value="LDLR_class-A_CS"/>
</dbReference>
<dbReference type="AlphaFoldDB" id="A0A3P8PJI2"/>
<feature type="disulfide bond" evidence="12">
    <location>
        <begin position="1214"/>
        <end position="1226"/>
    </location>
</feature>
<keyword evidence="5" id="KW-0677">Repeat</keyword>
<feature type="repeat" description="LDL-receptor class B" evidence="13">
    <location>
        <begin position="458"/>
        <end position="501"/>
    </location>
</feature>
<keyword evidence="6" id="KW-0472">Membrane</keyword>
<dbReference type="InterPro" id="IPR050778">
    <property type="entry name" value="Cueball_EGF_LRP_Nidogen"/>
</dbReference>
<dbReference type="GO" id="GO:0017147">
    <property type="term" value="F:Wnt-protein binding"/>
    <property type="evidence" value="ECO:0007669"/>
    <property type="project" value="TreeGrafter"/>
</dbReference>
<dbReference type="PANTHER" id="PTHR46513:SF13">
    <property type="entry name" value="EGF-LIKE DOMAIN-CONTAINING PROTEIN"/>
    <property type="match status" value="1"/>
</dbReference>
<keyword evidence="3" id="KW-0254">Endocytosis</keyword>
<feature type="domain" description="EGF-like" evidence="14">
    <location>
        <begin position="549"/>
        <end position="587"/>
    </location>
</feature>
<organism evidence="15 16">
    <name type="scientific">Astatotilapia calliptera</name>
    <name type="common">Eastern happy</name>
    <name type="synonym">Chromis callipterus</name>
    <dbReference type="NCBI Taxonomy" id="8154"/>
    <lineage>
        <taxon>Eukaryota</taxon>
        <taxon>Metazoa</taxon>
        <taxon>Chordata</taxon>
        <taxon>Craniata</taxon>
        <taxon>Vertebrata</taxon>
        <taxon>Euteleostomi</taxon>
        <taxon>Actinopterygii</taxon>
        <taxon>Neopterygii</taxon>
        <taxon>Teleostei</taxon>
        <taxon>Neoteleostei</taxon>
        <taxon>Acanthomorphata</taxon>
        <taxon>Ovalentaria</taxon>
        <taxon>Cichlomorphae</taxon>
        <taxon>Cichliformes</taxon>
        <taxon>Cichlidae</taxon>
        <taxon>African cichlids</taxon>
        <taxon>Pseudocrenilabrinae</taxon>
        <taxon>Haplochromini</taxon>
        <taxon>Astatotilapia</taxon>
    </lineage>
</organism>
<comment type="caution">
    <text evidence="12">Lacks conserved residue(s) required for the propagation of feature annotation.</text>
</comment>
<gene>
    <name evidence="15" type="primary">FAP</name>
</gene>
<dbReference type="GO" id="GO:0005886">
    <property type="term" value="C:plasma membrane"/>
    <property type="evidence" value="ECO:0007669"/>
    <property type="project" value="TreeGrafter"/>
</dbReference>
<dbReference type="PROSITE" id="PS01209">
    <property type="entry name" value="LDLRA_1"/>
    <property type="match status" value="2"/>
</dbReference>
<evidence type="ECO:0000313" key="15">
    <source>
        <dbReference type="Ensembl" id="ENSACLP00000017114.2"/>
    </source>
</evidence>
<evidence type="ECO:0000256" key="10">
    <source>
        <dbReference type="ARBA" id="ARBA00023180"/>
    </source>
</evidence>
<feature type="disulfide bond" evidence="12">
    <location>
        <begin position="1186"/>
        <end position="1204"/>
    </location>
</feature>
<evidence type="ECO:0000313" key="16">
    <source>
        <dbReference type="Proteomes" id="UP000265100"/>
    </source>
</evidence>
<evidence type="ECO:0000256" key="7">
    <source>
        <dbReference type="ARBA" id="ARBA00023157"/>
    </source>
</evidence>
<evidence type="ECO:0000259" key="14">
    <source>
        <dbReference type="SMART" id="SM00181"/>
    </source>
</evidence>
<accession>A0A3P8PJI2</accession>
<reference evidence="16" key="2">
    <citation type="submission" date="2023-03" db="EMBL/GenBank/DDBJ databases">
        <authorList>
            <consortium name="Wellcome Sanger Institute Data Sharing"/>
        </authorList>
    </citation>
    <scope>NUCLEOTIDE SEQUENCE [LARGE SCALE GENOMIC DNA]</scope>
</reference>
<dbReference type="FunFam" id="2.120.10.30:FF:000241">
    <property type="entry name" value="Low-density lipoprotein receptor-related protein 6"/>
    <property type="match status" value="4"/>
</dbReference>
<feature type="repeat" description="LDL-receptor class B" evidence="13">
    <location>
        <begin position="957"/>
        <end position="1000"/>
    </location>
</feature>
<keyword evidence="2" id="KW-0245">EGF-like domain</keyword>
<dbReference type="Gene3D" id="4.10.400.10">
    <property type="entry name" value="Low-density Lipoprotein Receptor"/>
    <property type="match status" value="3"/>
</dbReference>
<dbReference type="Gene3D" id="2.120.10.30">
    <property type="entry name" value="TolB, C-terminal domain"/>
    <property type="match status" value="5"/>
</dbReference>
<dbReference type="InterPro" id="IPR011042">
    <property type="entry name" value="6-blade_b-propeller_TolB-like"/>
</dbReference>
<dbReference type="Proteomes" id="UP000265100">
    <property type="component" value="Chromosome 3"/>
</dbReference>
<dbReference type="InterPro" id="IPR000742">
    <property type="entry name" value="EGF"/>
</dbReference>